<comment type="cofactor">
    <cofactor evidence="1">
        <name>Fe cation</name>
        <dbReference type="ChEBI" id="CHEBI:24875"/>
    </cofactor>
</comment>
<dbReference type="PANTHER" id="PTHR43633">
    <property type="entry name" value="ALCOHOL DEHYDROGENASE YQHD"/>
    <property type="match status" value="1"/>
</dbReference>
<reference evidence="7" key="1">
    <citation type="submission" date="2019-02" db="EMBL/GenBank/DDBJ databases">
        <authorList>
            <person name="Gruber-Vodicka R. H."/>
            <person name="Seah K. B. B."/>
        </authorList>
    </citation>
    <scope>NUCLEOTIDE SEQUENCE</scope>
    <source>
        <strain evidence="7">BECK_BZ163</strain>
        <strain evidence="8">BECK_BZ164</strain>
        <strain evidence="6">BECK_BZ165</strain>
    </source>
</reference>
<evidence type="ECO:0000256" key="3">
    <source>
        <dbReference type="ARBA" id="ARBA00023002"/>
    </source>
</evidence>
<dbReference type="InterPro" id="IPR044731">
    <property type="entry name" value="BDH-like"/>
</dbReference>
<evidence type="ECO:0000256" key="2">
    <source>
        <dbReference type="ARBA" id="ARBA00007358"/>
    </source>
</evidence>
<dbReference type="AlphaFoldDB" id="A0A450TU90"/>
<gene>
    <name evidence="7" type="ORF">BECKFM1743A_GA0114220_106452</name>
    <name evidence="8" type="ORF">BECKFM1743B_GA0114221_104722</name>
    <name evidence="6" type="ORF">BECKFM1743C_GA0114222_104292</name>
</gene>
<evidence type="ECO:0000256" key="1">
    <source>
        <dbReference type="ARBA" id="ARBA00001962"/>
    </source>
</evidence>
<proteinExistence type="inferred from homology"/>
<dbReference type="PANTHER" id="PTHR43633:SF1">
    <property type="entry name" value="ALCOHOL DEHYDROGENASE YQHD"/>
    <property type="match status" value="1"/>
</dbReference>
<dbReference type="GO" id="GO:0046872">
    <property type="term" value="F:metal ion binding"/>
    <property type="evidence" value="ECO:0007669"/>
    <property type="project" value="InterPro"/>
</dbReference>
<dbReference type="GO" id="GO:0008106">
    <property type="term" value="F:alcohol dehydrogenase (NADP+) activity"/>
    <property type="evidence" value="ECO:0007669"/>
    <property type="project" value="TreeGrafter"/>
</dbReference>
<dbReference type="EMBL" id="CAADFA010000429">
    <property type="protein sequence ID" value="VFJ66566.1"/>
    <property type="molecule type" value="Genomic_DNA"/>
</dbReference>
<dbReference type="GO" id="GO:1990002">
    <property type="term" value="F:methylglyoxal reductase (NADPH) (acetol producing) activity"/>
    <property type="evidence" value="ECO:0007669"/>
    <property type="project" value="TreeGrafter"/>
</dbReference>
<dbReference type="EMBL" id="CAADEZ010000645">
    <property type="protein sequence ID" value="VFJ72427.1"/>
    <property type="molecule type" value="Genomic_DNA"/>
</dbReference>
<dbReference type="Pfam" id="PF00465">
    <property type="entry name" value="Fe-ADH"/>
    <property type="match status" value="1"/>
</dbReference>
<dbReference type="FunFam" id="3.40.50.1970:FF:000003">
    <property type="entry name" value="Alcohol dehydrogenase, iron-containing"/>
    <property type="match status" value="1"/>
</dbReference>
<dbReference type="GO" id="GO:0005829">
    <property type="term" value="C:cytosol"/>
    <property type="evidence" value="ECO:0007669"/>
    <property type="project" value="TreeGrafter"/>
</dbReference>
<name>A0A450TU90_9GAMM</name>
<dbReference type="Pfam" id="PF25137">
    <property type="entry name" value="ADH_Fe_C"/>
    <property type="match status" value="1"/>
</dbReference>
<feature type="domain" description="Alcohol dehydrogenase iron-type/glycerol dehydrogenase GldA" evidence="4">
    <location>
        <begin position="9"/>
        <end position="174"/>
    </location>
</feature>
<dbReference type="Gene3D" id="3.40.50.1970">
    <property type="match status" value="1"/>
</dbReference>
<keyword evidence="3" id="KW-0560">Oxidoreductase</keyword>
<feature type="domain" description="Fe-containing alcohol dehydrogenase-like C-terminal" evidence="5">
    <location>
        <begin position="185"/>
        <end position="352"/>
    </location>
</feature>
<dbReference type="InterPro" id="IPR018211">
    <property type="entry name" value="ADH_Fe_CS"/>
</dbReference>
<dbReference type="PROSITE" id="PS00913">
    <property type="entry name" value="ADH_IRON_1"/>
    <property type="match status" value="1"/>
</dbReference>
<accession>A0A450TU90</accession>
<protein>
    <submittedName>
        <fullName evidence="7">NADP-dependent alcohol dehydrogenase</fullName>
    </submittedName>
</protein>
<dbReference type="GO" id="GO:1990362">
    <property type="term" value="F:butanol dehydrogenase (NAD+) activity"/>
    <property type="evidence" value="ECO:0007669"/>
    <property type="project" value="InterPro"/>
</dbReference>
<sequence>MLDFTYRNPVKIIFGEGKIRDIDEEIPVDATVLFLYGQGSIKGNGVYAQTIAALEGRDVIEFSGIEPNPTYEKAMEAVEIVREKGIDFILAAGGGSVIDAAKFIAVAAKFSDGDPWRILTGAPVHDALSLGVILTLPATGSEMNPNAVMNRKSSADKLYFSTPLVYPEFSVLDPTTTYSLPPEQTANGVVDAFVHVMEQYLTFPVNAPLQDRMAEGILLTLIEEGPKALEHPKDYDVRANVMWSATLALNELIAQGVPEDWSTHLIGHQITALHGLDHARTLAIVLPAVMEVEQDKKREKILQYAQRVWGIDTAGIGEEKAIEQAIERTRAFFQGLGLETRLRDYGIDGSCIPPIIGKLKEHGMTGLGEHGSIDPNTSREILERCL</sequence>
<evidence type="ECO:0000259" key="4">
    <source>
        <dbReference type="Pfam" id="PF00465"/>
    </source>
</evidence>
<dbReference type="SUPFAM" id="SSF56796">
    <property type="entry name" value="Dehydroquinate synthase-like"/>
    <property type="match status" value="1"/>
</dbReference>
<dbReference type="CDD" id="cd08187">
    <property type="entry name" value="BDH"/>
    <property type="match status" value="1"/>
</dbReference>
<dbReference type="Gene3D" id="1.20.1090.10">
    <property type="entry name" value="Dehydroquinate synthase-like - alpha domain"/>
    <property type="match status" value="1"/>
</dbReference>
<dbReference type="EMBL" id="CAADFL010000472">
    <property type="protein sequence ID" value="VFK17305.1"/>
    <property type="molecule type" value="Genomic_DNA"/>
</dbReference>
<evidence type="ECO:0000259" key="5">
    <source>
        <dbReference type="Pfam" id="PF25137"/>
    </source>
</evidence>
<comment type="similarity">
    <text evidence="2">Belongs to the iron-containing alcohol dehydrogenase family.</text>
</comment>
<dbReference type="InterPro" id="IPR056798">
    <property type="entry name" value="ADH_Fe_C"/>
</dbReference>
<dbReference type="PROSITE" id="PS00060">
    <property type="entry name" value="ADH_IRON_2"/>
    <property type="match status" value="1"/>
</dbReference>
<evidence type="ECO:0000313" key="8">
    <source>
        <dbReference type="EMBL" id="VFK17305.1"/>
    </source>
</evidence>
<evidence type="ECO:0000313" key="7">
    <source>
        <dbReference type="EMBL" id="VFJ72427.1"/>
    </source>
</evidence>
<organism evidence="7">
    <name type="scientific">Candidatus Kentrum sp. FM</name>
    <dbReference type="NCBI Taxonomy" id="2126340"/>
    <lineage>
        <taxon>Bacteria</taxon>
        <taxon>Pseudomonadati</taxon>
        <taxon>Pseudomonadota</taxon>
        <taxon>Gammaproteobacteria</taxon>
        <taxon>Candidatus Kentrum</taxon>
    </lineage>
</organism>
<evidence type="ECO:0000313" key="6">
    <source>
        <dbReference type="EMBL" id="VFJ66566.1"/>
    </source>
</evidence>
<dbReference type="InterPro" id="IPR001670">
    <property type="entry name" value="ADH_Fe/GldA"/>
</dbReference>